<dbReference type="RefSeq" id="WP_013718539.1">
    <property type="nucleotide sequence ID" value="NC_015416.1"/>
</dbReference>
<dbReference type="PROSITE" id="PS50983">
    <property type="entry name" value="FE_B12_PBP"/>
    <property type="match status" value="1"/>
</dbReference>
<name>F4BXG7_METSG</name>
<keyword evidence="3" id="KW-1185">Reference proteome</keyword>
<dbReference type="InterPro" id="IPR050902">
    <property type="entry name" value="ABC_Transporter_SBP"/>
</dbReference>
<dbReference type="PANTHER" id="PTHR30535">
    <property type="entry name" value="VITAMIN B12-BINDING PROTEIN"/>
    <property type="match status" value="1"/>
</dbReference>
<dbReference type="InParanoid" id="F4BXG7"/>
<dbReference type="STRING" id="990316.MCON_0661"/>
<organism evidence="2 3">
    <name type="scientific">Methanothrix soehngenii (strain ATCC 5969 / DSM 3671 / JCM 10134 / NBRC 103675 / OCM 69 / GP-6)</name>
    <name type="common">Methanosaeta concilii</name>
    <dbReference type="NCBI Taxonomy" id="990316"/>
    <lineage>
        <taxon>Archaea</taxon>
        <taxon>Methanobacteriati</taxon>
        <taxon>Methanobacteriota</taxon>
        <taxon>Stenosarchaea group</taxon>
        <taxon>Methanomicrobia</taxon>
        <taxon>Methanotrichales</taxon>
        <taxon>Methanotrichaceae</taxon>
        <taxon>Methanothrix</taxon>
    </lineage>
</organism>
<reference evidence="2 3" key="1">
    <citation type="journal article" date="2011" name="J. Bacteriol.">
        <title>Complete genome sequence of Methanosaeta concilii, a specialist in aceticlastic methanogenesis.</title>
        <authorList>
            <person name="Barber R.D."/>
            <person name="Zhang L."/>
            <person name="Harnack M."/>
            <person name="Olson M.V."/>
            <person name="Kaul R."/>
            <person name="Ingram-Smith C."/>
            <person name="Smith K.S."/>
        </authorList>
    </citation>
    <scope>NUCLEOTIDE SEQUENCE [LARGE SCALE GENOMIC DNA]</scope>
    <source>
        <strain evidence="3">ATCC 5969 / DSM 3671 / JCM 10134 / NBRC 103675 / OCM 69 / GP-6</strain>
    </source>
</reference>
<gene>
    <name evidence="2" type="ordered locus">MCON_0661</name>
</gene>
<dbReference type="AlphaFoldDB" id="F4BXG7"/>
<dbReference type="KEGG" id="mcj:MCON_0661"/>
<accession>F4BXG7</accession>
<dbReference type="Pfam" id="PF01497">
    <property type="entry name" value="Peripla_BP_2"/>
    <property type="match status" value="1"/>
</dbReference>
<evidence type="ECO:0000259" key="1">
    <source>
        <dbReference type="PROSITE" id="PS50983"/>
    </source>
</evidence>
<dbReference type="EMBL" id="CP002565">
    <property type="protein sequence ID" value="AEB67480.1"/>
    <property type="molecule type" value="Genomic_DNA"/>
</dbReference>
<evidence type="ECO:0000313" key="3">
    <source>
        <dbReference type="Proteomes" id="UP000007807"/>
    </source>
</evidence>
<dbReference type="GeneID" id="10460386"/>
<dbReference type="InterPro" id="IPR002491">
    <property type="entry name" value="ABC_transptr_periplasmic_BD"/>
</dbReference>
<proteinExistence type="predicted"/>
<sequence length="322" mass="35513">MTAHRIDEGIYHPKDLEDREISRAAPSPPGRIVSLTPIASELICIFGCIDRIVGRDDHSTFPPALGEKPAVGSGVYRTISAKRVLDLDPDIVVTGRRVPQEEFEKIGSAGIPVVVIGTGCELEALISNAWNLGRMLATEKKTGELVDFLERYANLIRDRIGSLNIESRPLVYNECAFRKYMTKACTAADEGIALAGGANIAHGEDLGRLAVSEEWLIGNNPDIIISQVSSTSPATVEMLLSKRDEILSRPELKGTNAIRNGRVYISHLSIRRGPRMVGYLLYLAKWFHPELFQDIDPAAVEKDMLQKFYGLNLEGAWAYPEV</sequence>
<dbReference type="OrthoDB" id="24039at2157"/>
<protein>
    <submittedName>
        <fullName evidence="2">Periplasmic binding protein</fullName>
    </submittedName>
</protein>
<dbReference type="Gene3D" id="3.40.50.1980">
    <property type="entry name" value="Nitrogenase molybdenum iron protein domain"/>
    <property type="match status" value="2"/>
</dbReference>
<dbReference type="HOGENOM" id="CLU_038034_2_0_2"/>
<dbReference type="Proteomes" id="UP000007807">
    <property type="component" value="Chromosome"/>
</dbReference>
<feature type="domain" description="Fe/B12 periplasmic-binding" evidence="1">
    <location>
        <begin position="31"/>
        <end position="295"/>
    </location>
</feature>
<dbReference type="PANTHER" id="PTHR30535:SF34">
    <property type="entry name" value="MOLYBDATE-BINDING PROTEIN MOLA"/>
    <property type="match status" value="1"/>
</dbReference>
<dbReference type="SUPFAM" id="SSF53807">
    <property type="entry name" value="Helical backbone' metal receptor"/>
    <property type="match status" value="1"/>
</dbReference>
<evidence type="ECO:0000313" key="2">
    <source>
        <dbReference type="EMBL" id="AEB67480.1"/>
    </source>
</evidence>